<evidence type="ECO:0000313" key="4">
    <source>
        <dbReference type="Proteomes" id="UP000665181"/>
    </source>
</evidence>
<dbReference type="InterPro" id="IPR018873">
    <property type="entry name" value="KilA-N_DNA-bd_domain"/>
</dbReference>
<name>A0A8I1WLJ8_BACIU</name>
<dbReference type="AlphaFoldDB" id="A0A8I1WLJ8"/>
<feature type="domain" description="Antirepressor protein C-terminal" evidence="1">
    <location>
        <begin position="153"/>
        <end position="252"/>
    </location>
</feature>
<proteinExistence type="predicted"/>
<protein>
    <submittedName>
        <fullName evidence="3">Phage antirepressor KilAC domain-containing protein</fullName>
    </submittedName>
</protein>
<evidence type="ECO:0000313" key="3">
    <source>
        <dbReference type="EMBL" id="MBO3797140.1"/>
    </source>
</evidence>
<dbReference type="GO" id="GO:0003677">
    <property type="term" value="F:DNA binding"/>
    <property type="evidence" value="ECO:0007669"/>
    <property type="project" value="InterPro"/>
</dbReference>
<sequence>MNNNLTVVEQDGQRVLTTAQLAEAYGADEKLIQQNFNNNKTRYKEEKHFILLHGDGLRAFKRDFENLGIAPNINKLYLWTEKGALLHAKSLNTDQAWDAYEMLVDDYYKIKKQLISQTVPSYMIDNSIDRAKRWIEERMELEMIEQSRVRLANQVLEDRPKVEKYHQFLDADGLMDIGSLAKELNIKGFGRNKLFTFLKDQKILMANNLPYQKYMGRGLFEVKSVPTSKIGYVSKTYLTPKGADYIADLIRKTAS</sequence>
<evidence type="ECO:0000259" key="2">
    <source>
        <dbReference type="Pfam" id="PF10543"/>
    </source>
</evidence>
<reference evidence="3" key="1">
    <citation type="submission" date="2021-03" db="EMBL/GenBank/DDBJ databases">
        <title>Isolation of Bacillus subtilis from fermented food sample.</title>
        <authorList>
            <person name="Lakshmanan V."/>
            <person name="Athira K."/>
            <person name="Rajagopal K."/>
        </authorList>
    </citation>
    <scope>NUCLEOTIDE SEQUENCE</scope>
    <source>
        <strain evidence="3">S1</strain>
    </source>
</reference>
<comment type="caution">
    <text evidence="3">The sequence shown here is derived from an EMBL/GenBank/DDBJ whole genome shotgun (WGS) entry which is preliminary data.</text>
</comment>
<dbReference type="Pfam" id="PF03374">
    <property type="entry name" value="ANT"/>
    <property type="match status" value="1"/>
</dbReference>
<organism evidence="3 4">
    <name type="scientific">Bacillus subtilis</name>
    <dbReference type="NCBI Taxonomy" id="1423"/>
    <lineage>
        <taxon>Bacteria</taxon>
        <taxon>Bacillati</taxon>
        <taxon>Bacillota</taxon>
        <taxon>Bacilli</taxon>
        <taxon>Bacillales</taxon>
        <taxon>Bacillaceae</taxon>
        <taxon>Bacillus</taxon>
    </lineage>
</organism>
<dbReference type="EMBL" id="JAGFPW010000047">
    <property type="protein sequence ID" value="MBO3797140.1"/>
    <property type="molecule type" value="Genomic_DNA"/>
</dbReference>
<accession>A0A8I1WLJ8</accession>
<feature type="domain" description="KilA-N DNA-binding" evidence="2">
    <location>
        <begin position="7"/>
        <end position="90"/>
    </location>
</feature>
<dbReference type="InterPro" id="IPR005039">
    <property type="entry name" value="Ant_C"/>
</dbReference>
<evidence type="ECO:0000259" key="1">
    <source>
        <dbReference type="Pfam" id="PF03374"/>
    </source>
</evidence>
<gene>
    <name evidence="3" type="ORF">J5227_23230</name>
</gene>
<dbReference type="RefSeq" id="WP_172867875.1">
    <property type="nucleotide sequence ID" value="NZ_JAGFPW010000047.1"/>
</dbReference>
<dbReference type="Pfam" id="PF10543">
    <property type="entry name" value="ORF6N"/>
    <property type="match status" value="1"/>
</dbReference>
<dbReference type="Proteomes" id="UP000665181">
    <property type="component" value="Unassembled WGS sequence"/>
</dbReference>